<dbReference type="PANTHER" id="PTHR30203:SF24">
    <property type="entry name" value="BLR4935 PROTEIN"/>
    <property type="match status" value="1"/>
</dbReference>
<evidence type="ECO:0000256" key="1">
    <source>
        <dbReference type="ARBA" id="ARBA00007613"/>
    </source>
</evidence>
<dbReference type="RefSeq" id="WP_106846824.1">
    <property type="nucleotide sequence ID" value="NZ_CP027792.1"/>
</dbReference>
<keyword evidence="2" id="KW-0175">Coiled coil</keyword>
<comment type="similarity">
    <text evidence="1">Belongs to the outer membrane factor (OMF) (TC 1.B.17) family.</text>
</comment>
<gene>
    <name evidence="5" type="ORF">C7H73_11795</name>
</gene>
<evidence type="ECO:0000256" key="4">
    <source>
        <dbReference type="SAM" id="SignalP"/>
    </source>
</evidence>
<evidence type="ECO:0000256" key="2">
    <source>
        <dbReference type="SAM" id="Coils"/>
    </source>
</evidence>
<dbReference type="Pfam" id="PF02321">
    <property type="entry name" value="OEP"/>
    <property type="match status" value="2"/>
</dbReference>
<keyword evidence="4" id="KW-0732">Signal</keyword>
<feature type="region of interest" description="Disordered" evidence="3">
    <location>
        <begin position="421"/>
        <end position="456"/>
    </location>
</feature>
<feature type="compositionally biased region" description="Low complexity" evidence="3">
    <location>
        <begin position="436"/>
        <end position="448"/>
    </location>
</feature>
<proteinExistence type="inferred from homology"/>
<sequence length="456" mass="48319">MTHPFQRLRVPLAASLLACAPLAQAQPAGAPLPAPAGAAAPATGAPAPAVLTLEQALAAALQASPLLAAAQHDVRASEAAQQQAQARPNPVLELQLEDTRAATRTTTVALSQALELGGKRQARQAVAQQGAALARAALHMRRAELRADVMAAYYELQIGAQRQLQAEQAHALAERASTAARRRVAAGKAPPLEEGRAQAAEATARLQQLQAGQAQRAAWLRLRTLMGQGGGDYDDVPLPGLAPAWPSAAVTGDALQRVAQAPALVQARLEVQRLQALVQVEQARQTPDVTLSVGAKRAAELQRTQWVLGLSVPLPLLDRNQGALQEALAREDQAREQLRATELRVREEVQQALRRHALADAELQMLQAQVLPASREAFELAVRGFELGKFALLDVLDAQRSLQQAQGQQLEAHAQQLRAAAELQRLLGEPPGPASTTTTDDPATLLPARSAAGDRS</sequence>
<feature type="chain" id="PRO_5015191585" description="TolC family protein" evidence="4">
    <location>
        <begin position="26"/>
        <end position="456"/>
    </location>
</feature>
<dbReference type="Proteomes" id="UP000241829">
    <property type="component" value="Chromosome"/>
</dbReference>
<dbReference type="PANTHER" id="PTHR30203">
    <property type="entry name" value="OUTER MEMBRANE CATION EFFLUX PROTEIN"/>
    <property type="match status" value="1"/>
</dbReference>
<evidence type="ECO:0000313" key="5">
    <source>
        <dbReference type="EMBL" id="AVP58276.1"/>
    </source>
</evidence>
<dbReference type="GO" id="GO:0015562">
    <property type="term" value="F:efflux transmembrane transporter activity"/>
    <property type="evidence" value="ECO:0007669"/>
    <property type="project" value="InterPro"/>
</dbReference>
<dbReference type="Gene3D" id="1.20.1600.10">
    <property type="entry name" value="Outer membrane efflux proteins (OEP)"/>
    <property type="match status" value="1"/>
</dbReference>
<dbReference type="OrthoDB" id="9791261at2"/>
<dbReference type="AlphaFoldDB" id="A0A2P1NMP9"/>
<organism evidence="5 6">
    <name type="scientific">Pulveribacter suum</name>
    <dbReference type="NCBI Taxonomy" id="2116657"/>
    <lineage>
        <taxon>Bacteria</taxon>
        <taxon>Pseudomonadati</taxon>
        <taxon>Pseudomonadota</taxon>
        <taxon>Betaproteobacteria</taxon>
        <taxon>Burkholderiales</taxon>
        <taxon>Comamonadaceae</taxon>
        <taxon>Pulveribacter</taxon>
    </lineage>
</organism>
<protein>
    <recommendedName>
        <fullName evidence="7">TolC family protein</fullName>
    </recommendedName>
</protein>
<dbReference type="KEGG" id="melm:C7H73_11795"/>
<evidence type="ECO:0000313" key="6">
    <source>
        <dbReference type="Proteomes" id="UP000241829"/>
    </source>
</evidence>
<reference evidence="6" key="1">
    <citation type="submission" date="2018-03" db="EMBL/GenBank/DDBJ databases">
        <title>Genome sequencing of Melaminivora sp. strain SC2-7.</title>
        <authorList>
            <person name="Kim S.-J."/>
            <person name="Heo J."/>
            <person name="Ahn J.-H."/>
            <person name="Kwon S.-W."/>
        </authorList>
    </citation>
    <scope>NUCLEOTIDE SEQUENCE [LARGE SCALE GENOMIC DNA]</scope>
    <source>
        <strain evidence="6">SC2-7</strain>
    </source>
</reference>
<feature type="coiled-coil region" evidence="2">
    <location>
        <begin position="317"/>
        <end position="369"/>
    </location>
</feature>
<dbReference type="InterPro" id="IPR010131">
    <property type="entry name" value="MdtP/NodT-like"/>
</dbReference>
<dbReference type="InterPro" id="IPR003423">
    <property type="entry name" value="OMP_efflux"/>
</dbReference>
<evidence type="ECO:0008006" key="7">
    <source>
        <dbReference type="Google" id="ProtNLM"/>
    </source>
</evidence>
<dbReference type="SUPFAM" id="SSF56954">
    <property type="entry name" value="Outer membrane efflux proteins (OEP)"/>
    <property type="match status" value="1"/>
</dbReference>
<feature type="signal peptide" evidence="4">
    <location>
        <begin position="1"/>
        <end position="25"/>
    </location>
</feature>
<keyword evidence="6" id="KW-1185">Reference proteome</keyword>
<accession>A0A2P1NMP9</accession>
<dbReference type="EMBL" id="CP027792">
    <property type="protein sequence ID" value="AVP58276.1"/>
    <property type="molecule type" value="Genomic_DNA"/>
</dbReference>
<name>A0A2P1NMP9_9BURK</name>
<evidence type="ECO:0000256" key="3">
    <source>
        <dbReference type="SAM" id="MobiDB-lite"/>
    </source>
</evidence>